<evidence type="ECO:0000313" key="3">
    <source>
        <dbReference type="EMBL" id="MDY5146382.1"/>
    </source>
</evidence>
<dbReference type="RefSeq" id="WP_087069790.1">
    <property type="nucleotide sequence ID" value="NZ_CAUPFC010000011.1"/>
</dbReference>
<sequence length="86" mass="9787">MDLLPEVTQRSYEQARRNRLFLEALGTMRESKGISQDLVAQRLGVTPEWVSELESGVINPTLQRLHSYAVDIGVAIEYNVRDLDVE</sequence>
<gene>
    <name evidence="2" type="ORF">R6G74_05300</name>
    <name evidence="3" type="ORF">R6P33_05005</name>
</gene>
<feature type="domain" description="HTH cro/C1-type" evidence="1">
    <location>
        <begin position="28"/>
        <end position="79"/>
    </location>
</feature>
<name>A0AAW9HG02_9ACTO</name>
<comment type="caution">
    <text evidence="2">The sequence shown here is derived from an EMBL/GenBank/DDBJ whole genome shotgun (WGS) entry which is preliminary data.</text>
</comment>
<organism evidence="2 5">
    <name type="scientific">Actinotignum timonense</name>
    <dbReference type="NCBI Taxonomy" id="1870995"/>
    <lineage>
        <taxon>Bacteria</taxon>
        <taxon>Bacillati</taxon>
        <taxon>Actinomycetota</taxon>
        <taxon>Actinomycetes</taxon>
        <taxon>Actinomycetales</taxon>
        <taxon>Actinomycetaceae</taxon>
        <taxon>Actinotignum</taxon>
    </lineage>
</organism>
<dbReference type="GO" id="GO:0003677">
    <property type="term" value="F:DNA binding"/>
    <property type="evidence" value="ECO:0007669"/>
    <property type="project" value="InterPro"/>
</dbReference>
<reference evidence="2 4" key="1">
    <citation type="submission" date="2023-10" db="EMBL/GenBank/DDBJ databases">
        <title>Whole Genome based description of the genera Actinobaculum and Actinotignum reveals a complex phylogenetic relationship within the species included in the genus Actinotignum.</title>
        <authorList>
            <person name="Jensen C.S."/>
            <person name="Dargis R."/>
            <person name="Kemp M."/>
            <person name="Christensen J.J."/>
        </authorList>
    </citation>
    <scope>NUCLEOTIDE SEQUENCE</scope>
    <source>
        <strain evidence="3 4">SLA_B089</strain>
        <strain evidence="2">SLA_B245</strain>
    </source>
</reference>
<dbReference type="AlphaFoldDB" id="A0AAW9HG02"/>
<evidence type="ECO:0000313" key="4">
    <source>
        <dbReference type="Proteomes" id="UP001284901"/>
    </source>
</evidence>
<dbReference type="EMBL" id="JAWNFY010000011">
    <property type="protein sequence ID" value="MDY5146382.1"/>
    <property type="molecule type" value="Genomic_DNA"/>
</dbReference>
<dbReference type="EMBL" id="JAWNFV010000009">
    <property type="protein sequence ID" value="MDY5140729.1"/>
    <property type="molecule type" value="Genomic_DNA"/>
</dbReference>
<dbReference type="Gene3D" id="1.10.260.40">
    <property type="entry name" value="lambda repressor-like DNA-binding domains"/>
    <property type="match status" value="1"/>
</dbReference>
<dbReference type="GeneID" id="92813734"/>
<evidence type="ECO:0000313" key="2">
    <source>
        <dbReference type="EMBL" id="MDY5140729.1"/>
    </source>
</evidence>
<dbReference type="InterPro" id="IPR010982">
    <property type="entry name" value="Lambda_DNA-bd_dom_sf"/>
</dbReference>
<dbReference type="InterPro" id="IPR001387">
    <property type="entry name" value="Cro/C1-type_HTH"/>
</dbReference>
<accession>A0AAW9HG02</accession>
<protein>
    <submittedName>
        <fullName evidence="2">Helix-turn-helix transcriptional regulator</fullName>
    </submittedName>
</protein>
<dbReference type="Pfam" id="PF01381">
    <property type="entry name" value="HTH_3"/>
    <property type="match status" value="1"/>
</dbReference>
<dbReference type="SUPFAM" id="SSF47413">
    <property type="entry name" value="lambda repressor-like DNA-binding domains"/>
    <property type="match status" value="1"/>
</dbReference>
<evidence type="ECO:0000313" key="5">
    <source>
        <dbReference type="Proteomes" id="UP001288320"/>
    </source>
</evidence>
<dbReference type="Proteomes" id="UP001284901">
    <property type="component" value="Unassembled WGS sequence"/>
</dbReference>
<dbReference type="PROSITE" id="PS50943">
    <property type="entry name" value="HTH_CROC1"/>
    <property type="match status" value="1"/>
</dbReference>
<dbReference type="Proteomes" id="UP001288320">
    <property type="component" value="Unassembled WGS sequence"/>
</dbReference>
<dbReference type="CDD" id="cd00093">
    <property type="entry name" value="HTH_XRE"/>
    <property type="match status" value="1"/>
</dbReference>
<evidence type="ECO:0000259" key="1">
    <source>
        <dbReference type="PROSITE" id="PS50943"/>
    </source>
</evidence>
<proteinExistence type="predicted"/>
<keyword evidence="4" id="KW-1185">Reference proteome</keyword>
<dbReference type="SMART" id="SM00530">
    <property type="entry name" value="HTH_XRE"/>
    <property type="match status" value="1"/>
</dbReference>